<dbReference type="Gene3D" id="3.80.10.10">
    <property type="entry name" value="Ribonuclease Inhibitor"/>
    <property type="match status" value="3"/>
</dbReference>
<evidence type="ECO:0000313" key="2">
    <source>
        <dbReference type="EMBL" id="JAP74889.1"/>
    </source>
</evidence>
<protein>
    <submittedName>
        <fullName evidence="2">Putative ribonuclease inhibitor-like protein</fullName>
    </submittedName>
</protein>
<sequence length="625" mass="69560">MRLRLKEDGVDILRQCSAREKEPCWLRECLTVCNKILHTASLQITESADRGLVVEWVFVTTPNDADTLQADFLKDWLLSRHSCIRTVSRAGDLLPGCPHPGLRSVEASSVSGLEHLSTLEHFSLFSATLTDASVEELADTLGRNHNLKSFKIIHSTVPESGSEKIVAKLEGCPSLEAVELSYTSLSASAARVLAQLLCKSKSLKKLTMEGVNKECAKIALEGLHDGSSLEEIYLFGLEPHESPFFMKYSEVFKNLKVIRLPCNELDDASAFEFAALIEASETLVELGLDSNSFGDGGAVAIAKALRHNKTLRELSLPQGQLTSASLVEFVDALTVNTTLERLDVSEVDILEEHRARLFEDPKSAGAFKRIFVIWKQKWLRDLAALLRRGDHMPQVYVDVDPGVPRADLDAFFDALLASHTVTEVSFYPKEFSFDLLVDRLAALLRGTTTIRAVHYRLSPDEKHQETHLVRLLDALQDNTSVADFTMLVSYLTVPMGVALGKLLEVNNTLTTLTLCEYWSVHPEVARMLANSMRHNYTLLDLRIEWDAEDVEGLPEVWEALRRNKALLYPAAEFVAGKAIDERAAGALRKVHRSWALVEEVMKRTGKQEAEVRQDIADALSRLGAS</sequence>
<keyword evidence="1" id="KW-0677">Repeat</keyword>
<name>A0A131Y6M4_IXORI</name>
<reference evidence="2" key="1">
    <citation type="submission" date="2016-02" db="EMBL/GenBank/DDBJ databases">
        <title>RNAseq analyses of the midgut from blood- or serum-fed Ixodes ricinus ticks.</title>
        <authorList>
            <person name="Perner J."/>
            <person name="Provaznik J."/>
            <person name="Schrenkova J."/>
            <person name="Urbanova V."/>
            <person name="Ribeiro J.M."/>
            <person name="Kopacek P."/>
        </authorList>
    </citation>
    <scope>NUCLEOTIDE SEQUENCE</scope>
    <source>
        <tissue evidence="2">Gut</tissue>
    </source>
</reference>
<dbReference type="Pfam" id="PF13516">
    <property type="entry name" value="LRR_6"/>
    <property type="match status" value="1"/>
</dbReference>
<dbReference type="InterPro" id="IPR001611">
    <property type="entry name" value="Leu-rich_rpt"/>
</dbReference>
<dbReference type="InterPro" id="IPR052201">
    <property type="entry name" value="LRR-containing_regulator"/>
</dbReference>
<proteinExistence type="evidence at transcript level"/>
<accession>A0A131Y6M4</accession>
<dbReference type="EMBL" id="GEFM01000907">
    <property type="protein sequence ID" value="JAP74889.1"/>
    <property type="molecule type" value="mRNA"/>
</dbReference>
<evidence type="ECO:0000256" key="1">
    <source>
        <dbReference type="ARBA" id="ARBA00022737"/>
    </source>
</evidence>
<dbReference type="PANTHER" id="PTHR24111:SF0">
    <property type="entry name" value="LEUCINE-RICH REPEAT-CONTAINING PROTEIN"/>
    <property type="match status" value="1"/>
</dbReference>
<organism evidence="2">
    <name type="scientific">Ixodes ricinus</name>
    <name type="common">Common tick</name>
    <name type="synonym">Acarus ricinus</name>
    <dbReference type="NCBI Taxonomy" id="34613"/>
    <lineage>
        <taxon>Eukaryota</taxon>
        <taxon>Metazoa</taxon>
        <taxon>Ecdysozoa</taxon>
        <taxon>Arthropoda</taxon>
        <taxon>Chelicerata</taxon>
        <taxon>Arachnida</taxon>
        <taxon>Acari</taxon>
        <taxon>Parasitiformes</taxon>
        <taxon>Ixodida</taxon>
        <taxon>Ixodoidea</taxon>
        <taxon>Ixodidae</taxon>
        <taxon>Ixodinae</taxon>
        <taxon>Ixodes</taxon>
    </lineage>
</organism>
<dbReference type="AlphaFoldDB" id="A0A131Y6M4"/>
<dbReference type="SMART" id="SM00368">
    <property type="entry name" value="LRR_RI"/>
    <property type="match status" value="5"/>
</dbReference>
<dbReference type="SUPFAM" id="SSF52047">
    <property type="entry name" value="RNI-like"/>
    <property type="match status" value="1"/>
</dbReference>
<dbReference type="PANTHER" id="PTHR24111">
    <property type="entry name" value="LEUCINE-RICH REPEAT-CONTAINING PROTEIN 34"/>
    <property type="match status" value="1"/>
</dbReference>
<dbReference type="InterPro" id="IPR032675">
    <property type="entry name" value="LRR_dom_sf"/>
</dbReference>